<evidence type="ECO:0000256" key="7">
    <source>
        <dbReference type="ARBA" id="ARBA00023136"/>
    </source>
</evidence>
<proteinExistence type="inferred from homology"/>
<evidence type="ECO:0000256" key="3">
    <source>
        <dbReference type="ARBA" id="ARBA00022448"/>
    </source>
</evidence>
<dbReference type="PANTHER" id="PTHR21716">
    <property type="entry name" value="TRANSMEMBRANE PROTEIN"/>
    <property type="match status" value="1"/>
</dbReference>
<comment type="similarity">
    <text evidence="2">Belongs to the autoinducer-2 exporter (AI-2E) (TC 2.A.86) family.</text>
</comment>
<name>A0ABN1IY56_9CLOT</name>
<protein>
    <submittedName>
        <fullName evidence="9">AI-2E family transporter</fullName>
    </submittedName>
</protein>
<evidence type="ECO:0000256" key="5">
    <source>
        <dbReference type="ARBA" id="ARBA00022692"/>
    </source>
</evidence>
<accession>A0ABN1IY56</accession>
<dbReference type="Pfam" id="PF01594">
    <property type="entry name" value="AI-2E_transport"/>
    <property type="match status" value="1"/>
</dbReference>
<evidence type="ECO:0000313" key="10">
    <source>
        <dbReference type="Proteomes" id="UP001500339"/>
    </source>
</evidence>
<evidence type="ECO:0000256" key="8">
    <source>
        <dbReference type="SAM" id="Phobius"/>
    </source>
</evidence>
<dbReference type="Proteomes" id="UP001500339">
    <property type="component" value="Unassembled WGS sequence"/>
</dbReference>
<feature type="transmembrane region" description="Helical" evidence="8">
    <location>
        <begin position="73"/>
        <end position="91"/>
    </location>
</feature>
<gene>
    <name evidence="9" type="ORF">GCM10008905_16120</name>
</gene>
<dbReference type="RefSeq" id="WP_343768638.1">
    <property type="nucleotide sequence ID" value="NZ_BAAACF010000001.1"/>
</dbReference>
<keyword evidence="10" id="KW-1185">Reference proteome</keyword>
<evidence type="ECO:0000256" key="2">
    <source>
        <dbReference type="ARBA" id="ARBA00009773"/>
    </source>
</evidence>
<keyword evidence="5 8" id="KW-0812">Transmembrane</keyword>
<feature type="transmembrane region" description="Helical" evidence="8">
    <location>
        <begin position="12"/>
        <end position="34"/>
    </location>
</feature>
<organism evidence="9 10">
    <name type="scientific">Clostridium malenominatum</name>
    <dbReference type="NCBI Taxonomy" id="1539"/>
    <lineage>
        <taxon>Bacteria</taxon>
        <taxon>Bacillati</taxon>
        <taxon>Bacillota</taxon>
        <taxon>Clostridia</taxon>
        <taxon>Eubacteriales</taxon>
        <taxon>Clostridiaceae</taxon>
        <taxon>Clostridium</taxon>
    </lineage>
</organism>
<keyword evidence="3" id="KW-0813">Transport</keyword>
<evidence type="ECO:0000256" key="4">
    <source>
        <dbReference type="ARBA" id="ARBA00022475"/>
    </source>
</evidence>
<keyword evidence="4" id="KW-1003">Cell membrane</keyword>
<dbReference type="PANTHER" id="PTHR21716:SF53">
    <property type="entry name" value="PERMEASE PERM-RELATED"/>
    <property type="match status" value="1"/>
</dbReference>
<keyword evidence="7 8" id="KW-0472">Membrane</keyword>
<reference evidence="9 10" key="1">
    <citation type="journal article" date="2019" name="Int. J. Syst. Evol. Microbiol.">
        <title>The Global Catalogue of Microorganisms (GCM) 10K type strain sequencing project: providing services to taxonomists for standard genome sequencing and annotation.</title>
        <authorList>
            <consortium name="The Broad Institute Genomics Platform"/>
            <consortium name="The Broad Institute Genome Sequencing Center for Infectious Disease"/>
            <person name="Wu L."/>
            <person name="Ma J."/>
        </authorList>
    </citation>
    <scope>NUCLEOTIDE SEQUENCE [LARGE SCALE GENOMIC DNA]</scope>
    <source>
        <strain evidence="9 10">JCM 1405</strain>
    </source>
</reference>
<feature type="transmembrane region" description="Helical" evidence="8">
    <location>
        <begin position="310"/>
        <end position="343"/>
    </location>
</feature>
<feature type="transmembrane region" description="Helical" evidence="8">
    <location>
        <begin position="156"/>
        <end position="175"/>
    </location>
</feature>
<dbReference type="EMBL" id="BAAACF010000001">
    <property type="protein sequence ID" value="GAA0723467.1"/>
    <property type="molecule type" value="Genomic_DNA"/>
</dbReference>
<evidence type="ECO:0000313" key="9">
    <source>
        <dbReference type="EMBL" id="GAA0723467.1"/>
    </source>
</evidence>
<sequence>MIENKLIKNLIVINLIFLSLILFTKVTFLYRLLLVLLKSIISPVVVSVFFYYLIRPLNVIFIKKGLKNSEAAVLTLFIWTFALTGIFYYFSNSISYELNGLIKEIKTIGEKDNNINKALDEINKYIDINQIYRVSTESLNNYMKDAVSNLLKGFKYLMDSFSKFLLILITIFYLLKDGEKFKEGFINFFSNKNKEKVSKILEGSHVVLSQYVVGQSKVALSLSTLIFLGYKIIGMPNGLLFSSITFILAFIPFVGFFISMIVPTIIAISLGFTMFIKLAATFIIVQTLKGRVVVPAIMGHTMKIHPLTDIFLVIGAIAFGGPLAAFIIVPIYGIIKIIIDVLLPDKIKKKLSM</sequence>
<dbReference type="InterPro" id="IPR002549">
    <property type="entry name" value="AI-2E-like"/>
</dbReference>
<evidence type="ECO:0000256" key="1">
    <source>
        <dbReference type="ARBA" id="ARBA00004651"/>
    </source>
</evidence>
<feature type="transmembrane region" description="Helical" evidence="8">
    <location>
        <begin position="265"/>
        <end position="285"/>
    </location>
</feature>
<comment type="caution">
    <text evidence="9">The sequence shown here is derived from an EMBL/GenBank/DDBJ whole genome shotgun (WGS) entry which is preliminary data.</text>
</comment>
<comment type="subcellular location">
    <subcellularLocation>
        <location evidence="1">Cell membrane</location>
        <topology evidence="1">Multi-pass membrane protein</topology>
    </subcellularLocation>
</comment>
<keyword evidence="6 8" id="KW-1133">Transmembrane helix</keyword>
<evidence type="ECO:0000256" key="6">
    <source>
        <dbReference type="ARBA" id="ARBA00022989"/>
    </source>
</evidence>
<feature type="transmembrane region" description="Helical" evidence="8">
    <location>
        <begin position="239"/>
        <end position="258"/>
    </location>
</feature>
<feature type="transmembrane region" description="Helical" evidence="8">
    <location>
        <begin position="40"/>
        <end position="61"/>
    </location>
</feature>